<evidence type="ECO:0000256" key="3">
    <source>
        <dbReference type="ARBA" id="ARBA00022629"/>
    </source>
</evidence>
<dbReference type="Gene3D" id="1.10.10.10">
    <property type="entry name" value="Winged helix-like DNA-binding domain superfamily/Winged helix DNA-binding domain"/>
    <property type="match status" value="1"/>
</dbReference>
<comment type="similarity">
    <text evidence="2">Belongs to the ROK (NagC/XylR) family.</text>
</comment>
<dbReference type="GO" id="GO:0042732">
    <property type="term" value="P:D-xylose metabolic process"/>
    <property type="evidence" value="ECO:0007669"/>
    <property type="project" value="UniProtKB-KW"/>
</dbReference>
<keyword evidence="3" id="KW-0119">Carbohydrate metabolism</keyword>
<dbReference type="SUPFAM" id="SSF53067">
    <property type="entry name" value="Actin-like ATPase domain"/>
    <property type="match status" value="1"/>
</dbReference>
<dbReference type="AlphaFoldDB" id="A0A2T2WTK0"/>
<evidence type="ECO:0000256" key="1">
    <source>
        <dbReference type="ARBA" id="ARBA00002486"/>
    </source>
</evidence>
<evidence type="ECO:0000313" key="4">
    <source>
        <dbReference type="EMBL" id="PSR25567.1"/>
    </source>
</evidence>
<comment type="function">
    <text evidence="1">Transcriptional repressor of xylose-utilizing enzymes.</text>
</comment>
<dbReference type="SUPFAM" id="SSF46785">
    <property type="entry name" value="Winged helix' DNA-binding domain"/>
    <property type="match status" value="1"/>
</dbReference>
<sequence>MGHGLNISGVHRQNRRLILRLILQNPQISRIQLAERTHLTPASVSNITRALINEQYIQEVGTLDEIRSIGRRAIGLRIRNGHYRTVAVHMQRRQITIGLGELDGSVTQTQSLAIPDHPHPEHLAKHIGREITKLVSTLTGSHIVGIGVGTSGIVDTDTGMVNAALAYQWQNVPWAALLSQETGLPVAVDNNARGMALGEMLFGGQDASAWLVFFYVGQGIGVGAITNGQVFRGPNGIGGELGHMTINWQGEVCWCGNVGCLETYLNQAHIEALLNVTDGESLVTALQRWYQRGPYFDLIDWITTAMVAIVNMFNPRQIVLGGWLADVWSRIEHDVVHHLKRRTRFWSEPAPQIRPAVWGIDVGLRGANAVALSKWVYDVGVVSPNGSMGDQIAPPEETV</sequence>
<dbReference type="PANTHER" id="PTHR18964">
    <property type="entry name" value="ROK (REPRESSOR, ORF, KINASE) FAMILY"/>
    <property type="match status" value="1"/>
</dbReference>
<dbReference type="Proteomes" id="UP000242705">
    <property type="component" value="Unassembled WGS sequence"/>
</dbReference>
<keyword evidence="3" id="KW-0859">Xylose metabolism</keyword>
<dbReference type="InterPro" id="IPR043129">
    <property type="entry name" value="ATPase_NBD"/>
</dbReference>
<dbReference type="PANTHER" id="PTHR18964:SF110">
    <property type="entry name" value="TRANSCRIPTIONAL REGULATOR, XYLR-RELATED"/>
    <property type="match status" value="1"/>
</dbReference>
<dbReference type="InterPro" id="IPR036388">
    <property type="entry name" value="WH-like_DNA-bd_sf"/>
</dbReference>
<evidence type="ECO:0008006" key="6">
    <source>
        <dbReference type="Google" id="ProtNLM"/>
    </source>
</evidence>
<evidence type="ECO:0000256" key="2">
    <source>
        <dbReference type="ARBA" id="ARBA00006479"/>
    </source>
</evidence>
<accession>A0A2T2WTK0</accession>
<proteinExistence type="inferred from homology"/>
<comment type="caution">
    <text evidence="4">The sequence shown here is derived from an EMBL/GenBank/DDBJ whole genome shotgun (WGS) entry which is preliminary data.</text>
</comment>
<name>A0A2T2WTK0_SULTH</name>
<dbReference type="EMBL" id="PXYX01000028">
    <property type="protein sequence ID" value="PSR25567.1"/>
    <property type="molecule type" value="Genomic_DNA"/>
</dbReference>
<dbReference type="Pfam" id="PF13412">
    <property type="entry name" value="HTH_24"/>
    <property type="match status" value="1"/>
</dbReference>
<dbReference type="Pfam" id="PF00480">
    <property type="entry name" value="ROK"/>
    <property type="match status" value="1"/>
</dbReference>
<dbReference type="InterPro" id="IPR000600">
    <property type="entry name" value="ROK"/>
</dbReference>
<gene>
    <name evidence="4" type="ORF">C7B47_11810</name>
</gene>
<dbReference type="PROSITE" id="PS01125">
    <property type="entry name" value="ROK"/>
    <property type="match status" value="1"/>
</dbReference>
<dbReference type="InterPro" id="IPR049874">
    <property type="entry name" value="ROK_cs"/>
</dbReference>
<protein>
    <recommendedName>
        <fullName evidence="6">Sugar kinase of the NBD/HSP70 family, may contain an N-terminal HTH domain</fullName>
    </recommendedName>
</protein>
<organism evidence="4 5">
    <name type="scientific">Sulfobacillus thermosulfidooxidans</name>
    <dbReference type="NCBI Taxonomy" id="28034"/>
    <lineage>
        <taxon>Bacteria</taxon>
        <taxon>Bacillati</taxon>
        <taxon>Bacillota</taxon>
        <taxon>Clostridia</taxon>
        <taxon>Eubacteriales</taxon>
        <taxon>Clostridiales Family XVII. Incertae Sedis</taxon>
        <taxon>Sulfobacillus</taxon>
    </lineage>
</organism>
<reference evidence="4 5" key="1">
    <citation type="journal article" date="2014" name="BMC Genomics">
        <title>Comparison of environmental and isolate Sulfobacillus genomes reveals diverse carbon, sulfur, nitrogen, and hydrogen metabolisms.</title>
        <authorList>
            <person name="Justice N.B."/>
            <person name="Norman A."/>
            <person name="Brown C.T."/>
            <person name="Singh A."/>
            <person name="Thomas B.C."/>
            <person name="Banfield J.F."/>
        </authorList>
    </citation>
    <scope>NUCLEOTIDE SEQUENCE [LARGE SCALE GENOMIC DNA]</scope>
    <source>
        <strain evidence="4">AMDSBA5</strain>
    </source>
</reference>
<dbReference type="InterPro" id="IPR036390">
    <property type="entry name" value="WH_DNA-bd_sf"/>
</dbReference>
<dbReference type="Gene3D" id="3.30.420.40">
    <property type="match status" value="2"/>
</dbReference>
<evidence type="ECO:0000313" key="5">
    <source>
        <dbReference type="Proteomes" id="UP000242705"/>
    </source>
</evidence>